<name>A0ABR3W748_9PEZI</name>
<evidence type="ECO:0000256" key="1">
    <source>
        <dbReference type="ARBA" id="ARBA00004123"/>
    </source>
</evidence>
<evidence type="ECO:0000256" key="3">
    <source>
        <dbReference type="SAM" id="MobiDB-lite"/>
    </source>
</evidence>
<dbReference type="EMBL" id="JAZHXJ010000650">
    <property type="protein sequence ID" value="KAL1854848.1"/>
    <property type="molecule type" value="Genomic_DNA"/>
</dbReference>
<dbReference type="InterPro" id="IPR007219">
    <property type="entry name" value="XnlR_reg_dom"/>
</dbReference>
<dbReference type="PANTHER" id="PTHR31001">
    <property type="entry name" value="UNCHARACTERIZED TRANSCRIPTIONAL REGULATORY PROTEIN"/>
    <property type="match status" value="1"/>
</dbReference>
<protein>
    <recommendedName>
        <fullName evidence="4">Xylanolytic transcriptional activator regulatory domain-containing protein</fullName>
    </recommendedName>
</protein>
<feature type="region of interest" description="Disordered" evidence="3">
    <location>
        <begin position="109"/>
        <end position="145"/>
    </location>
</feature>
<reference evidence="5 6" key="1">
    <citation type="journal article" date="2024" name="Commun. Biol.">
        <title>Comparative genomic analysis of thermophilic fungi reveals convergent evolutionary adaptations and gene losses.</title>
        <authorList>
            <person name="Steindorff A.S."/>
            <person name="Aguilar-Pontes M.V."/>
            <person name="Robinson A.J."/>
            <person name="Andreopoulos B."/>
            <person name="LaButti K."/>
            <person name="Kuo A."/>
            <person name="Mondo S."/>
            <person name="Riley R."/>
            <person name="Otillar R."/>
            <person name="Haridas S."/>
            <person name="Lipzen A."/>
            <person name="Grimwood J."/>
            <person name="Schmutz J."/>
            <person name="Clum A."/>
            <person name="Reid I.D."/>
            <person name="Moisan M.C."/>
            <person name="Butler G."/>
            <person name="Nguyen T.T.M."/>
            <person name="Dewar K."/>
            <person name="Conant G."/>
            <person name="Drula E."/>
            <person name="Henrissat B."/>
            <person name="Hansel C."/>
            <person name="Singer S."/>
            <person name="Hutchinson M.I."/>
            <person name="de Vries R.P."/>
            <person name="Natvig D.O."/>
            <person name="Powell A.J."/>
            <person name="Tsang A."/>
            <person name="Grigoriev I.V."/>
        </authorList>
    </citation>
    <scope>NUCLEOTIDE SEQUENCE [LARGE SCALE GENOMIC DNA]</scope>
    <source>
        <strain evidence="5 6">ATCC 24622</strain>
    </source>
</reference>
<evidence type="ECO:0000256" key="2">
    <source>
        <dbReference type="ARBA" id="ARBA00023242"/>
    </source>
</evidence>
<dbReference type="Proteomes" id="UP001586593">
    <property type="component" value="Unassembled WGS sequence"/>
</dbReference>
<comment type="caution">
    <text evidence="5">The sequence shown here is derived from an EMBL/GenBank/DDBJ whole genome shotgun (WGS) entry which is preliminary data.</text>
</comment>
<gene>
    <name evidence="5" type="ORF">VTK73DRAFT_8685</name>
</gene>
<accession>A0ABR3W748</accession>
<evidence type="ECO:0000313" key="6">
    <source>
        <dbReference type="Proteomes" id="UP001586593"/>
    </source>
</evidence>
<feature type="domain" description="Xylanolytic transcriptional activator regulatory" evidence="4">
    <location>
        <begin position="3"/>
        <end position="76"/>
    </location>
</feature>
<keyword evidence="6" id="KW-1185">Reference proteome</keyword>
<feature type="compositionally biased region" description="Low complexity" evidence="3">
    <location>
        <begin position="123"/>
        <end position="136"/>
    </location>
</feature>
<dbReference type="PANTHER" id="PTHR31001:SF45">
    <property type="entry name" value="ZN(II)2CYS6 TRANSCRIPTION FACTOR (EUROFUNG)"/>
    <property type="match status" value="1"/>
</dbReference>
<dbReference type="Pfam" id="PF04082">
    <property type="entry name" value="Fungal_trans"/>
    <property type="match status" value="1"/>
</dbReference>
<evidence type="ECO:0000259" key="4">
    <source>
        <dbReference type="Pfam" id="PF04082"/>
    </source>
</evidence>
<dbReference type="InterPro" id="IPR050613">
    <property type="entry name" value="Sec_Metabolite_Reg"/>
</dbReference>
<keyword evidence="2" id="KW-0539">Nucleus</keyword>
<evidence type="ECO:0000313" key="5">
    <source>
        <dbReference type="EMBL" id="KAL1854848.1"/>
    </source>
</evidence>
<comment type="subcellular location">
    <subcellularLocation>
        <location evidence="1">Nucleus</location>
    </subcellularLocation>
</comment>
<dbReference type="CDD" id="cd12148">
    <property type="entry name" value="fungal_TF_MHR"/>
    <property type="match status" value="1"/>
</dbReference>
<sequence length="428" mass="47461">MVAVAVRVAQRMGMPYESSYKSPPCSTALEAEMRRRLWWALVLLDHRLCEIVGQERSSALTPTWDCRPPLNVSDFELQADAKRGPSTHEKSPTEALFVVVRSELADYVRHSPSHAKGTSGEDSSPSSSSSSSSVVPNESDRPPRSLDVLETHMDATHLSQCNPEIPLHYMTVWAARGFFARRRLTEHYLAHAASDPPKRWTDAQRSTAYESALLMLECDTALRRSPLVAGFLWLVDAWSSPVFAYVHLLNGLTRRPGEGIADRAWRTMSDHYEAVAKGPPHHRTRLMFDSKFPRFILRAWEAREAWHTQKNNALPMLPPRLVLEARERAVQTSSAAAAAVRSNSPDERWLGLEPSRAAHADSSTAVRCLFSTSGGVGGQQAQASGGEVQGFGMAMPADLLQGGPSQGTTDMPDLVVDQFWSDNVFEWM</sequence>
<proteinExistence type="predicted"/>
<organism evidence="5 6">
    <name type="scientific">Phialemonium thermophilum</name>
    <dbReference type="NCBI Taxonomy" id="223376"/>
    <lineage>
        <taxon>Eukaryota</taxon>
        <taxon>Fungi</taxon>
        <taxon>Dikarya</taxon>
        <taxon>Ascomycota</taxon>
        <taxon>Pezizomycotina</taxon>
        <taxon>Sordariomycetes</taxon>
        <taxon>Sordariomycetidae</taxon>
        <taxon>Cephalothecales</taxon>
        <taxon>Cephalothecaceae</taxon>
        <taxon>Phialemonium</taxon>
    </lineage>
</organism>